<evidence type="ECO:0000259" key="8">
    <source>
        <dbReference type="PROSITE" id="PS50850"/>
    </source>
</evidence>
<evidence type="ECO:0000313" key="10">
    <source>
        <dbReference type="Proteomes" id="UP001432128"/>
    </source>
</evidence>
<feature type="transmembrane region" description="Helical" evidence="7">
    <location>
        <begin position="305"/>
        <end position="324"/>
    </location>
</feature>
<feature type="transmembrane region" description="Helical" evidence="7">
    <location>
        <begin position="336"/>
        <end position="354"/>
    </location>
</feature>
<keyword evidence="5 7" id="KW-0472">Membrane</keyword>
<dbReference type="Proteomes" id="UP001432128">
    <property type="component" value="Chromosome"/>
</dbReference>
<dbReference type="InterPro" id="IPR036259">
    <property type="entry name" value="MFS_trans_sf"/>
</dbReference>
<evidence type="ECO:0000256" key="7">
    <source>
        <dbReference type="SAM" id="Phobius"/>
    </source>
</evidence>
<dbReference type="AlphaFoldDB" id="A0AAU4K6W8"/>
<evidence type="ECO:0000256" key="4">
    <source>
        <dbReference type="ARBA" id="ARBA00022989"/>
    </source>
</evidence>
<dbReference type="PANTHER" id="PTHR42718">
    <property type="entry name" value="MAJOR FACILITATOR SUPERFAMILY MULTIDRUG TRANSPORTER MFSC"/>
    <property type="match status" value="1"/>
</dbReference>
<dbReference type="SUPFAM" id="SSF103473">
    <property type="entry name" value="MFS general substrate transporter"/>
    <property type="match status" value="1"/>
</dbReference>
<feature type="domain" description="Major facilitator superfamily (MFS) profile" evidence="8">
    <location>
        <begin position="16"/>
        <end position="464"/>
    </location>
</feature>
<proteinExistence type="predicted"/>
<sequence length="484" mass="49785">MTVAAEVERRARPGLMVAVLCSAGAVSSYSQSVILLPIVGRLDEYLDTSADNAAWVITATLLVAAVALPTGGRLADLFGKRRVILVALGSLLLGSVIAALSDSLAPLVVGRALQGVTLVVIPVGVSLLRDLLPPERVPGAIATMGAALGLGGAVGLPPAAWIPQQFDWHMLFWVSSVLAALALLAVLTQIPESPRRSPGTVDVVGIIGLAIGLVCLLLVISKGRVWGWGDPETIVTGVVGAVTLIAWAAYELRRASPLVNLRLAARPTVLVTNLVSVLIGFTLLGMLLVSPWLMQVEMDQTVLSSGLWVAPAGFAMLVMSPFSARLVTAFGARSTLRGGTAVMGLGYLFVIVWMDSPWQVMVGVTITFAGLGVAYAAMVGLIMASVPLGETAAANGLNSLMRSIGTSTASAVIIAVLAASTVTLTTDGGMRTVPSRSAFELVYVIGAIAAVVGVALITAIPRVSSASGDPSEESSPTPTSGSRR</sequence>
<keyword evidence="2" id="KW-0813">Transport</keyword>
<dbReference type="GO" id="GO:0005886">
    <property type="term" value="C:plasma membrane"/>
    <property type="evidence" value="ECO:0007669"/>
    <property type="project" value="UniProtKB-SubCell"/>
</dbReference>
<keyword evidence="10" id="KW-1185">Reference proteome</keyword>
<name>A0AAU4K6W8_9NOCA</name>
<keyword evidence="4 7" id="KW-1133">Transmembrane helix</keyword>
<feature type="transmembrane region" description="Helical" evidence="7">
    <location>
        <begin position="199"/>
        <end position="221"/>
    </location>
</feature>
<dbReference type="InterPro" id="IPR020846">
    <property type="entry name" value="MFS_dom"/>
</dbReference>
<feature type="transmembrane region" description="Helical" evidence="7">
    <location>
        <begin position="441"/>
        <end position="460"/>
    </location>
</feature>
<feature type="transmembrane region" description="Helical" evidence="7">
    <location>
        <begin position="52"/>
        <end position="71"/>
    </location>
</feature>
<feature type="transmembrane region" description="Helical" evidence="7">
    <location>
        <begin position="233"/>
        <end position="250"/>
    </location>
</feature>
<dbReference type="CDD" id="cd17504">
    <property type="entry name" value="MFS_MMR_MDR_like"/>
    <property type="match status" value="1"/>
</dbReference>
<evidence type="ECO:0000256" key="1">
    <source>
        <dbReference type="ARBA" id="ARBA00004651"/>
    </source>
</evidence>
<accession>A0AAU4K6W8</accession>
<reference evidence="9 10" key="1">
    <citation type="submission" date="2022-10" db="EMBL/GenBank/DDBJ databases">
        <title>The complete genomes of actinobacterial strains from the NBC collection.</title>
        <authorList>
            <person name="Joergensen T.S."/>
            <person name="Alvarez Arevalo M."/>
            <person name="Sterndorff E.B."/>
            <person name="Faurdal D."/>
            <person name="Vuksanovic O."/>
            <person name="Mourched A.-S."/>
            <person name="Charusanti P."/>
            <person name="Shaw S."/>
            <person name="Blin K."/>
            <person name="Weber T."/>
        </authorList>
    </citation>
    <scope>NUCLEOTIDE SEQUENCE [LARGE SCALE GENOMIC DNA]</scope>
    <source>
        <strain evidence="9 10">NBC_00319</strain>
    </source>
</reference>
<evidence type="ECO:0000256" key="3">
    <source>
        <dbReference type="ARBA" id="ARBA00022692"/>
    </source>
</evidence>
<evidence type="ECO:0000256" key="5">
    <source>
        <dbReference type="ARBA" id="ARBA00023136"/>
    </source>
</evidence>
<gene>
    <name evidence="9" type="ORF">OG579_08955</name>
</gene>
<dbReference type="GO" id="GO:0022857">
    <property type="term" value="F:transmembrane transporter activity"/>
    <property type="evidence" value="ECO:0007669"/>
    <property type="project" value="InterPro"/>
</dbReference>
<feature type="transmembrane region" description="Helical" evidence="7">
    <location>
        <begin position="270"/>
        <end position="293"/>
    </location>
</feature>
<dbReference type="KEGG" id="whr:OG579_08955"/>
<evidence type="ECO:0000313" key="9">
    <source>
        <dbReference type="EMBL" id="WUM21873.1"/>
    </source>
</evidence>
<dbReference type="Pfam" id="PF07690">
    <property type="entry name" value="MFS_1"/>
    <property type="match status" value="1"/>
</dbReference>
<feature type="transmembrane region" description="Helical" evidence="7">
    <location>
        <begin position="140"/>
        <end position="162"/>
    </location>
</feature>
<evidence type="ECO:0000256" key="2">
    <source>
        <dbReference type="ARBA" id="ARBA00022448"/>
    </source>
</evidence>
<dbReference type="Gene3D" id="1.20.1250.20">
    <property type="entry name" value="MFS general substrate transporter like domains"/>
    <property type="match status" value="1"/>
</dbReference>
<feature type="transmembrane region" description="Helical" evidence="7">
    <location>
        <begin position="168"/>
        <end position="187"/>
    </location>
</feature>
<organism evidence="9 10">
    <name type="scientific">Williamsia herbipolensis</name>
    <dbReference type="NCBI Taxonomy" id="1603258"/>
    <lineage>
        <taxon>Bacteria</taxon>
        <taxon>Bacillati</taxon>
        <taxon>Actinomycetota</taxon>
        <taxon>Actinomycetes</taxon>
        <taxon>Mycobacteriales</taxon>
        <taxon>Nocardiaceae</taxon>
        <taxon>Williamsia</taxon>
    </lineage>
</organism>
<dbReference type="EMBL" id="CP108021">
    <property type="protein sequence ID" value="WUM21873.1"/>
    <property type="molecule type" value="Genomic_DNA"/>
</dbReference>
<evidence type="ECO:0000256" key="6">
    <source>
        <dbReference type="SAM" id="MobiDB-lite"/>
    </source>
</evidence>
<dbReference type="PANTHER" id="PTHR42718:SF9">
    <property type="entry name" value="MAJOR FACILITATOR SUPERFAMILY MULTIDRUG TRANSPORTER MFSC"/>
    <property type="match status" value="1"/>
</dbReference>
<dbReference type="InterPro" id="IPR011701">
    <property type="entry name" value="MFS"/>
</dbReference>
<feature type="transmembrane region" description="Helical" evidence="7">
    <location>
        <begin position="15"/>
        <end position="40"/>
    </location>
</feature>
<keyword evidence="3 7" id="KW-0812">Transmembrane</keyword>
<feature type="transmembrane region" description="Helical" evidence="7">
    <location>
        <begin position="360"/>
        <end position="388"/>
    </location>
</feature>
<feature type="transmembrane region" description="Helical" evidence="7">
    <location>
        <begin position="83"/>
        <end position="101"/>
    </location>
</feature>
<feature type="region of interest" description="Disordered" evidence="6">
    <location>
        <begin position="464"/>
        <end position="484"/>
    </location>
</feature>
<feature type="transmembrane region" description="Helical" evidence="7">
    <location>
        <begin position="400"/>
        <end position="421"/>
    </location>
</feature>
<dbReference type="PROSITE" id="PS50850">
    <property type="entry name" value="MFS"/>
    <property type="match status" value="1"/>
</dbReference>
<protein>
    <submittedName>
        <fullName evidence="9">MFS transporter</fullName>
    </submittedName>
</protein>
<comment type="subcellular location">
    <subcellularLocation>
        <location evidence="1">Cell membrane</location>
        <topology evidence="1">Multi-pass membrane protein</topology>
    </subcellularLocation>
</comment>
<dbReference type="Gene3D" id="1.20.1720.10">
    <property type="entry name" value="Multidrug resistance protein D"/>
    <property type="match status" value="1"/>
</dbReference>
<dbReference type="RefSeq" id="WP_328858846.1">
    <property type="nucleotide sequence ID" value="NZ_CP108021.1"/>
</dbReference>